<dbReference type="Proteomes" id="UP000694725">
    <property type="component" value="Unplaced"/>
</dbReference>
<dbReference type="Ensembl" id="ENSSSCT00065070028.1">
    <property type="protein sequence ID" value="ENSSSCP00065030504.1"/>
    <property type="gene ID" value="ENSSSCG00065051143.1"/>
</dbReference>
<evidence type="ECO:0000313" key="2">
    <source>
        <dbReference type="Ensembl" id="ENSSSCP00065030504.1"/>
    </source>
</evidence>
<keyword evidence="1" id="KW-1133">Transmembrane helix</keyword>
<keyword evidence="1" id="KW-0812">Transmembrane</keyword>
<reference evidence="2" key="1">
    <citation type="submission" date="2025-08" db="UniProtKB">
        <authorList>
            <consortium name="Ensembl"/>
        </authorList>
    </citation>
    <scope>IDENTIFICATION</scope>
</reference>
<accession>A0A8D1Z6N2</accession>
<sequence>MPKYFILGNTILKDTVFYLSFLISIAKIQKFNWLQSANHISTTLLNSFIRSSSFCVYSLEFSKYGIMSSVYSDSFTSFLPIWIPLIFFSCLIAVTRISNTKLNRSGENVHLCLVPDFTKVF</sequence>
<evidence type="ECO:0000313" key="3">
    <source>
        <dbReference type="Proteomes" id="UP000694725"/>
    </source>
</evidence>
<dbReference type="AlphaFoldDB" id="A0A8D1Z6N2"/>
<feature type="transmembrane region" description="Helical" evidence="1">
    <location>
        <begin position="79"/>
        <end position="97"/>
    </location>
</feature>
<keyword evidence="1" id="KW-0472">Membrane</keyword>
<name>A0A8D1Z6N2_PIG</name>
<evidence type="ECO:0000256" key="1">
    <source>
        <dbReference type="SAM" id="Phobius"/>
    </source>
</evidence>
<proteinExistence type="predicted"/>
<organism evidence="2 3">
    <name type="scientific">Sus scrofa</name>
    <name type="common">Pig</name>
    <dbReference type="NCBI Taxonomy" id="9823"/>
    <lineage>
        <taxon>Eukaryota</taxon>
        <taxon>Metazoa</taxon>
        <taxon>Chordata</taxon>
        <taxon>Craniata</taxon>
        <taxon>Vertebrata</taxon>
        <taxon>Euteleostomi</taxon>
        <taxon>Mammalia</taxon>
        <taxon>Eutheria</taxon>
        <taxon>Laurasiatheria</taxon>
        <taxon>Artiodactyla</taxon>
        <taxon>Suina</taxon>
        <taxon>Suidae</taxon>
        <taxon>Sus</taxon>
    </lineage>
</organism>
<protein>
    <submittedName>
        <fullName evidence="2">Uncharacterized protein</fullName>
    </submittedName>
</protein>